<dbReference type="Proteomes" id="UP001428341">
    <property type="component" value="Unassembled WGS sequence"/>
</dbReference>
<dbReference type="EMBL" id="JBCGBO010000002">
    <property type="protein sequence ID" value="KAK9223325.1"/>
    <property type="molecule type" value="Genomic_DNA"/>
</dbReference>
<evidence type="ECO:0000256" key="4">
    <source>
        <dbReference type="RuleBase" id="RU362057"/>
    </source>
</evidence>
<evidence type="ECO:0000256" key="3">
    <source>
        <dbReference type="RuleBase" id="RU003718"/>
    </source>
</evidence>
<organism evidence="5 6">
    <name type="scientific">Citrus x changshan-huyou</name>
    <dbReference type="NCBI Taxonomy" id="2935761"/>
    <lineage>
        <taxon>Eukaryota</taxon>
        <taxon>Viridiplantae</taxon>
        <taxon>Streptophyta</taxon>
        <taxon>Embryophyta</taxon>
        <taxon>Tracheophyta</taxon>
        <taxon>Spermatophyta</taxon>
        <taxon>Magnoliopsida</taxon>
        <taxon>eudicotyledons</taxon>
        <taxon>Gunneridae</taxon>
        <taxon>Pentapetalae</taxon>
        <taxon>rosids</taxon>
        <taxon>malvids</taxon>
        <taxon>Sapindales</taxon>
        <taxon>Rutaceae</taxon>
        <taxon>Aurantioideae</taxon>
        <taxon>Citrus</taxon>
    </lineage>
</organism>
<evidence type="ECO:0000256" key="2">
    <source>
        <dbReference type="ARBA" id="ARBA00022679"/>
    </source>
</evidence>
<dbReference type="CDD" id="cd03784">
    <property type="entry name" value="GT1_Gtf-like"/>
    <property type="match status" value="1"/>
</dbReference>
<dbReference type="InterPro" id="IPR050481">
    <property type="entry name" value="UDP-glycosyltransf_plant"/>
</dbReference>
<keyword evidence="2 3" id="KW-0808">Transferase</keyword>
<keyword evidence="6" id="KW-1185">Reference proteome</keyword>
<proteinExistence type="inferred from homology"/>
<accession>A0AAP0MWM6</accession>
<evidence type="ECO:0000256" key="1">
    <source>
        <dbReference type="ARBA" id="ARBA00009995"/>
    </source>
</evidence>
<protein>
    <recommendedName>
        <fullName evidence="4">Glycosyltransferase</fullName>
        <ecNumber evidence="4">2.4.1.-</ecNumber>
    </recommendedName>
</protein>
<dbReference type="SUPFAM" id="SSF53756">
    <property type="entry name" value="UDP-Glycosyltransferase/glycogen phosphorylase"/>
    <property type="match status" value="1"/>
</dbReference>
<name>A0AAP0MWM6_9ROSI</name>
<sequence length="556" mass="63131">MTLKFRSCNTKNPKKKLIRERKTSDFSIIYRPKRPNSEQRKKPPAAMKKFRVVLICTPEMGNLVPLVEFAHLLTNRDRRFCATVLIMTVPERPIVNAYVKSRDALATTTDAHNINFVYLPSVDPPSPDQYKSTLGYLSLFIEKHKPHVKNEITNLIETESDSEDSDRVAGLFIDMFCTSMTDVANQLGIPCYLYFASPASFLGFMLHFPNIDAQIANEFVESNTDFFVPKDSTTELVIPSFANPLPPSVLPSTVLKRKRDGYVWYLRHAARYMETEGIVVNTFQELEPYAIESISVNGMPPVYPIGPVLDLNGPAQWHPDRVHHESIMKWLDDQPPSSVVFLCFGSMGSFVGPQLREIAIGLQRVGFRFLWSIREPSKSKIYLPGEYTNLKVKEMLPEGFLNRTAGVGLVCGWVPQVTILSHQAIGGFVSHCGWNSVLESLWYGVPIATWPLYAEQQMNAFELVKELRLAVEIRLDYRDGRGSDLVSAEEIEWGLRRLMDGDDEVRKKVKEMREKSRTAVMEEGSSNKSLGSLIEKIVADVRNFEAQRKLIHSTFQ</sequence>
<dbReference type="AlphaFoldDB" id="A0AAP0MWM6"/>
<dbReference type="PANTHER" id="PTHR48048:SF81">
    <property type="entry name" value="GLYCOSYLTRANSFERASE"/>
    <property type="match status" value="1"/>
</dbReference>
<dbReference type="InterPro" id="IPR002213">
    <property type="entry name" value="UDP_glucos_trans"/>
</dbReference>
<dbReference type="PANTHER" id="PTHR48048">
    <property type="entry name" value="GLYCOSYLTRANSFERASE"/>
    <property type="match status" value="1"/>
</dbReference>
<reference evidence="5 6" key="1">
    <citation type="submission" date="2024-05" db="EMBL/GenBank/DDBJ databases">
        <title>Haplotype-resolved chromosome-level genome assembly of Huyou (Citrus changshanensis).</title>
        <authorList>
            <person name="Miao C."/>
            <person name="Chen W."/>
            <person name="Wu Y."/>
            <person name="Wang L."/>
            <person name="Zhao S."/>
            <person name="Grierson D."/>
            <person name="Xu C."/>
            <person name="Chen K."/>
        </authorList>
    </citation>
    <scope>NUCLEOTIDE SEQUENCE [LARGE SCALE GENOMIC DNA]</scope>
    <source>
        <strain evidence="5">01-14</strain>
        <tissue evidence="5">Leaf</tissue>
    </source>
</reference>
<dbReference type="PROSITE" id="PS00375">
    <property type="entry name" value="UDPGT"/>
    <property type="match status" value="1"/>
</dbReference>
<comment type="similarity">
    <text evidence="1 3">Belongs to the UDP-glycosyltransferase family.</text>
</comment>
<dbReference type="GO" id="GO:0035251">
    <property type="term" value="F:UDP-glucosyltransferase activity"/>
    <property type="evidence" value="ECO:0007669"/>
    <property type="project" value="InterPro"/>
</dbReference>
<dbReference type="Pfam" id="PF00201">
    <property type="entry name" value="UDPGT"/>
    <property type="match status" value="1"/>
</dbReference>
<dbReference type="FunFam" id="3.40.50.2000:FF:000056">
    <property type="entry name" value="Glycosyltransferase"/>
    <property type="match status" value="1"/>
</dbReference>
<keyword evidence="3" id="KW-0328">Glycosyltransferase</keyword>
<gene>
    <name evidence="5" type="ORF">WN944_011767</name>
</gene>
<dbReference type="Gene3D" id="3.40.50.2000">
    <property type="entry name" value="Glycogen Phosphorylase B"/>
    <property type="match status" value="2"/>
</dbReference>
<evidence type="ECO:0000313" key="6">
    <source>
        <dbReference type="Proteomes" id="UP001428341"/>
    </source>
</evidence>
<dbReference type="EC" id="2.4.1.-" evidence="4"/>
<dbReference type="InterPro" id="IPR035595">
    <property type="entry name" value="UDP_glycos_trans_CS"/>
</dbReference>
<evidence type="ECO:0000313" key="5">
    <source>
        <dbReference type="EMBL" id="KAK9223325.1"/>
    </source>
</evidence>
<comment type="caution">
    <text evidence="5">The sequence shown here is derived from an EMBL/GenBank/DDBJ whole genome shotgun (WGS) entry which is preliminary data.</text>
</comment>